<dbReference type="Proteomes" id="UP000094056">
    <property type="component" value="Unassembled WGS sequence"/>
</dbReference>
<dbReference type="SUPFAM" id="SSF48452">
    <property type="entry name" value="TPR-like"/>
    <property type="match status" value="1"/>
</dbReference>
<dbReference type="Pfam" id="PF13432">
    <property type="entry name" value="TPR_16"/>
    <property type="match status" value="1"/>
</dbReference>
<evidence type="ECO:0000256" key="2">
    <source>
        <dbReference type="ARBA" id="ARBA00022803"/>
    </source>
</evidence>
<protein>
    <submittedName>
        <fullName evidence="4">Tetratricopeptide TPR_2</fullName>
    </submittedName>
</protein>
<evidence type="ECO:0000256" key="3">
    <source>
        <dbReference type="PROSITE-ProRule" id="PRU00339"/>
    </source>
</evidence>
<dbReference type="PANTHER" id="PTHR44858:SF1">
    <property type="entry name" value="UDP-N-ACETYLGLUCOSAMINE--PEPTIDE N-ACETYLGLUCOSAMINYLTRANSFERASE SPINDLY-RELATED"/>
    <property type="match status" value="1"/>
</dbReference>
<evidence type="ECO:0000313" key="5">
    <source>
        <dbReference type="Proteomes" id="UP000094056"/>
    </source>
</evidence>
<proteinExistence type="predicted"/>
<keyword evidence="1" id="KW-0677">Repeat</keyword>
<dbReference type="Gene3D" id="1.25.40.10">
    <property type="entry name" value="Tetratricopeptide repeat domain"/>
    <property type="match status" value="3"/>
</dbReference>
<keyword evidence="2 3" id="KW-0802">TPR repeat</keyword>
<comment type="caution">
    <text evidence="4">The sequence shown here is derived from an EMBL/GenBank/DDBJ whole genome shotgun (WGS) entry which is preliminary data.</text>
</comment>
<dbReference type="EMBL" id="MAYW01000013">
    <property type="protein sequence ID" value="ODS34093.1"/>
    <property type="molecule type" value="Genomic_DNA"/>
</dbReference>
<evidence type="ECO:0000313" key="4">
    <source>
        <dbReference type="EMBL" id="ODS34093.1"/>
    </source>
</evidence>
<dbReference type="PROSITE" id="PS51257">
    <property type="entry name" value="PROKAR_LIPOPROTEIN"/>
    <property type="match status" value="1"/>
</dbReference>
<evidence type="ECO:0000256" key="1">
    <source>
        <dbReference type="ARBA" id="ARBA00022737"/>
    </source>
</evidence>
<sequence>MYKHIFIILVVGCVVAVGCNSTRMFSRGDKSMHDGNYKEAIAYYDKGLKRSDNYEASLNKGIAQWRIREYSNAKHSFADAIKTSPENASLAHYYRAELEFKTGNIKDALKDVNKSLSQDPLNVQALNLRGRIHTLQGRYIAAIEDFSAALTLEGESSISGYLYHNRAIAYIGMDNFKSARDDCEQFIRFLRKNNLPITVEDNYMLGVLQYAADDQDGALTSWKNLPSEERAKIKRIIGNSNSIF</sequence>
<gene>
    <name evidence="4" type="ORF">SCARUB_00766</name>
</gene>
<dbReference type="PANTHER" id="PTHR44858">
    <property type="entry name" value="TETRATRICOPEPTIDE REPEAT PROTEIN 6"/>
    <property type="match status" value="1"/>
</dbReference>
<dbReference type="InterPro" id="IPR019734">
    <property type="entry name" value="TPR_rpt"/>
</dbReference>
<dbReference type="PROSITE" id="PS50005">
    <property type="entry name" value="TPR"/>
    <property type="match status" value="2"/>
</dbReference>
<organism evidence="4 5">
    <name type="scientific">Candidatus Scalindua rubra</name>
    <dbReference type="NCBI Taxonomy" id="1872076"/>
    <lineage>
        <taxon>Bacteria</taxon>
        <taxon>Pseudomonadati</taxon>
        <taxon>Planctomycetota</taxon>
        <taxon>Candidatus Brocadiia</taxon>
        <taxon>Candidatus Brocadiales</taxon>
        <taxon>Candidatus Scalinduaceae</taxon>
        <taxon>Candidatus Scalindua</taxon>
    </lineage>
</organism>
<dbReference type="SMART" id="SM00028">
    <property type="entry name" value="TPR"/>
    <property type="match status" value="5"/>
</dbReference>
<feature type="repeat" description="TPR" evidence="3">
    <location>
        <begin position="123"/>
        <end position="156"/>
    </location>
</feature>
<dbReference type="InterPro" id="IPR011990">
    <property type="entry name" value="TPR-like_helical_dom_sf"/>
</dbReference>
<dbReference type="InterPro" id="IPR050498">
    <property type="entry name" value="Ycf3"/>
</dbReference>
<accession>A0A1E3XEN9</accession>
<feature type="repeat" description="TPR" evidence="3">
    <location>
        <begin position="89"/>
        <end position="122"/>
    </location>
</feature>
<dbReference type="AlphaFoldDB" id="A0A1E3XEN9"/>
<reference evidence="4 5" key="1">
    <citation type="submission" date="2016-07" db="EMBL/GenBank/DDBJ databases">
        <title>Draft genome of Scalindua rubra, obtained from a brine-seawater interface in the Red Sea, sheds light on salt adaptation in anammox bacteria.</title>
        <authorList>
            <person name="Speth D.R."/>
            <person name="Lagkouvardos I."/>
            <person name="Wang Y."/>
            <person name="Qian P.-Y."/>
            <person name="Dutilh B.E."/>
            <person name="Jetten M.S."/>
        </authorList>
    </citation>
    <scope>NUCLEOTIDE SEQUENCE [LARGE SCALE GENOMIC DNA]</scope>
    <source>
        <strain evidence="4">BSI-1</strain>
    </source>
</reference>
<name>A0A1E3XEN9_9BACT</name>